<proteinExistence type="predicted"/>
<feature type="non-terminal residue" evidence="2">
    <location>
        <position position="220"/>
    </location>
</feature>
<reference evidence="2" key="1">
    <citation type="submission" date="2021-05" db="EMBL/GenBank/DDBJ databases">
        <title>Comparative genomics of three Colletotrichum scovillei strains and genetic complementation revealed genes involved fungal growth and virulence on chili pepper.</title>
        <authorList>
            <person name="Hsieh D.-K."/>
            <person name="Chuang S.-C."/>
            <person name="Chen C.-Y."/>
            <person name="Chao Y.-T."/>
            <person name="Lu M.-Y.J."/>
            <person name="Lee M.-H."/>
            <person name="Shih M.-C."/>
        </authorList>
    </citation>
    <scope>NUCLEOTIDE SEQUENCE</scope>
    <source>
        <strain evidence="2">Coll-153</strain>
    </source>
</reference>
<protein>
    <submittedName>
        <fullName evidence="2">Uncharacterized protein</fullName>
    </submittedName>
</protein>
<gene>
    <name evidence="2" type="ORF">JMJ77_014604</name>
</gene>
<name>A0A9P7R3U4_9PEZI</name>
<dbReference type="Proteomes" id="UP000699042">
    <property type="component" value="Unassembled WGS sequence"/>
</dbReference>
<comment type="caution">
    <text evidence="2">The sequence shown here is derived from an EMBL/GenBank/DDBJ whole genome shotgun (WGS) entry which is preliminary data.</text>
</comment>
<keyword evidence="3" id="KW-1185">Reference proteome</keyword>
<evidence type="ECO:0000256" key="1">
    <source>
        <dbReference type="SAM" id="MobiDB-lite"/>
    </source>
</evidence>
<sequence length="220" mass="24353">VLFNTLCSLLRPGHTPTSDSKSKVAANLETLNTYPINSDFLAALSLIRPVPILRTAHCLDDCLPYCILPYPGECFVLLGLVCLRARSSSLILLLPSVRMDRYSSPQAPLPLSNAFPFPPPSTHPRRLLPPCPVPRPDRPRTKSASVPSAHPDPLHFPSLRFPNCPHPHFLCLRRSHRNPPELRLPISSRLQSSFAAAAQCACFVFFCHLTPTLLTSRLVV</sequence>
<evidence type="ECO:0000313" key="2">
    <source>
        <dbReference type="EMBL" id="KAG7048978.1"/>
    </source>
</evidence>
<organism evidence="2 3">
    <name type="scientific">Colletotrichum scovillei</name>
    <dbReference type="NCBI Taxonomy" id="1209932"/>
    <lineage>
        <taxon>Eukaryota</taxon>
        <taxon>Fungi</taxon>
        <taxon>Dikarya</taxon>
        <taxon>Ascomycota</taxon>
        <taxon>Pezizomycotina</taxon>
        <taxon>Sordariomycetes</taxon>
        <taxon>Hypocreomycetidae</taxon>
        <taxon>Glomerellales</taxon>
        <taxon>Glomerellaceae</taxon>
        <taxon>Colletotrichum</taxon>
        <taxon>Colletotrichum acutatum species complex</taxon>
    </lineage>
</organism>
<accession>A0A9P7R3U4</accession>
<evidence type="ECO:0000313" key="3">
    <source>
        <dbReference type="Proteomes" id="UP000699042"/>
    </source>
</evidence>
<dbReference type="EMBL" id="JAESDN010000006">
    <property type="protein sequence ID" value="KAG7048978.1"/>
    <property type="molecule type" value="Genomic_DNA"/>
</dbReference>
<dbReference type="AlphaFoldDB" id="A0A9P7R3U4"/>
<feature type="region of interest" description="Disordered" evidence="1">
    <location>
        <begin position="126"/>
        <end position="149"/>
    </location>
</feature>